<evidence type="ECO:0000313" key="3">
    <source>
        <dbReference type="Proteomes" id="UP000593578"/>
    </source>
</evidence>
<comment type="caution">
    <text evidence="2">The sequence shown here is derived from an EMBL/GenBank/DDBJ whole genome shotgun (WGS) entry which is preliminary data.</text>
</comment>
<protein>
    <submittedName>
        <fullName evidence="2">Uncharacterized protein</fullName>
    </submittedName>
</protein>
<sequence length="48" mass="5646">MECCHQRHTPNDDSRKNHDAFKLEKELETLKSKNQQSEESFGTEPQTL</sequence>
<proteinExistence type="predicted"/>
<evidence type="ECO:0000313" key="2">
    <source>
        <dbReference type="EMBL" id="MBA0580817.1"/>
    </source>
</evidence>
<feature type="region of interest" description="Disordered" evidence="1">
    <location>
        <begin position="1"/>
        <end position="20"/>
    </location>
</feature>
<reference evidence="2 3" key="1">
    <citation type="journal article" date="2019" name="Genome Biol. Evol.">
        <title>Insights into the evolution of the New World diploid cottons (Gossypium, subgenus Houzingenia) based on genome sequencing.</title>
        <authorList>
            <person name="Grover C.E."/>
            <person name="Arick M.A. 2nd"/>
            <person name="Thrash A."/>
            <person name="Conover J.L."/>
            <person name="Sanders W.S."/>
            <person name="Peterson D.G."/>
            <person name="Frelichowski J.E."/>
            <person name="Scheffler J.A."/>
            <person name="Scheffler B.E."/>
            <person name="Wendel J.F."/>
        </authorList>
    </citation>
    <scope>NUCLEOTIDE SEQUENCE [LARGE SCALE GENOMIC DNA]</scope>
    <source>
        <strain evidence="2">8</strain>
        <tissue evidence="2">Leaf</tissue>
    </source>
</reference>
<name>A0A7J8NV01_GOSRA</name>
<evidence type="ECO:0000256" key="1">
    <source>
        <dbReference type="SAM" id="MobiDB-lite"/>
    </source>
</evidence>
<gene>
    <name evidence="2" type="ORF">Gorai_023018</name>
</gene>
<organism evidence="2 3">
    <name type="scientific">Gossypium raimondii</name>
    <name type="common">Peruvian cotton</name>
    <name type="synonym">Gossypium klotzschianum subsp. raimondii</name>
    <dbReference type="NCBI Taxonomy" id="29730"/>
    <lineage>
        <taxon>Eukaryota</taxon>
        <taxon>Viridiplantae</taxon>
        <taxon>Streptophyta</taxon>
        <taxon>Embryophyta</taxon>
        <taxon>Tracheophyta</taxon>
        <taxon>Spermatophyta</taxon>
        <taxon>Magnoliopsida</taxon>
        <taxon>eudicotyledons</taxon>
        <taxon>Gunneridae</taxon>
        <taxon>Pentapetalae</taxon>
        <taxon>rosids</taxon>
        <taxon>malvids</taxon>
        <taxon>Malvales</taxon>
        <taxon>Malvaceae</taxon>
        <taxon>Malvoideae</taxon>
        <taxon>Gossypium</taxon>
    </lineage>
</organism>
<feature type="region of interest" description="Disordered" evidence="1">
    <location>
        <begin position="29"/>
        <end position="48"/>
    </location>
</feature>
<dbReference type="AlphaFoldDB" id="A0A7J8NV01"/>
<feature type="compositionally biased region" description="Basic and acidic residues" evidence="1">
    <location>
        <begin position="9"/>
        <end position="20"/>
    </location>
</feature>
<dbReference type="Proteomes" id="UP000593578">
    <property type="component" value="Unassembled WGS sequence"/>
</dbReference>
<feature type="compositionally biased region" description="Polar residues" evidence="1">
    <location>
        <begin position="32"/>
        <end position="48"/>
    </location>
</feature>
<dbReference type="EMBL" id="JABEZZ010000002">
    <property type="protein sequence ID" value="MBA0580817.1"/>
    <property type="molecule type" value="Genomic_DNA"/>
</dbReference>
<accession>A0A7J8NV01</accession>